<dbReference type="AlphaFoldDB" id="A0A5E8HII9"/>
<proteinExistence type="predicted"/>
<comment type="caution">
    <text evidence="2">The sequence shown here is derived from an EMBL/GenBank/DDBJ whole genome shotgun (WGS) entry which is preliminary data.</text>
</comment>
<protein>
    <recommendedName>
        <fullName evidence="1">HEPN AbiJ-N-terminal domain-containing protein</fullName>
    </recommendedName>
</protein>
<dbReference type="Pfam" id="PF18863">
    <property type="entry name" value="AbiJ_NTD4"/>
    <property type="match status" value="1"/>
</dbReference>
<feature type="domain" description="HEPN AbiJ-N-terminal" evidence="1">
    <location>
        <begin position="6"/>
        <end position="169"/>
    </location>
</feature>
<evidence type="ECO:0000313" key="3">
    <source>
        <dbReference type="Proteomes" id="UP000013996"/>
    </source>
</evidence>
<reference evidence="2 3" key="1">
    <citation type="submission" date="2013-04" db="EMBL/GenBank/DDBJ databases">
        <authorList>
            <person name="Harkins D.M."/>
            <person name="Durkin A.S."/>
            <person name="Brinkac L.M."/>
            <person name="Haft D.H."/>
            <person name="Selengut J.D."/>
            <person name="Sanka R."/>
            <person name="DePew J."/>
            <person name="Purushe J."/>
            <person name="Hartskeerl R.A."/>
            <person name="Ahmed A."/>
            <person name="van der Linden H."/>
            <person name="Goris M.G.A."/>
            <person name="Vinetz J.M."/>
            <person name="Sutton G.G."/>
            <person name="Nierman W.C."/>
            <person name="Fouts D.E."/>
        </authorList>
    </citation>
    <scope>NUCLEOTIDE SEQUENCE [LARGE SCALE GENOMIC DNA]</scope>
    <source>
        <strain evidence="2 3">Sao Paulo</strain>
    </source>
</reference>
<name>A0A5E8HII9_9LEPT</name>
<evidence type="ECO:0000259" key="1">
    <source>
        <dbReference type="Pfam" id="PF18863"/>
    </source>
</evidence>
<gene>
    <name evidence="2" type="ORF">LEP1GSC202_0347</name>
</gene>
<evidence type="ECO:0000313" key="2">
    <source>
        <dbReference type="EMBL" id="EOQ90310.1"/>
    </source>
</evidence>
<dbReference type="Proteomes" id="UP000013996">
    <property type="component" value="Unassembled WGS sequence"/>
</dbReference>
<dbReference type="RefSeq" id="WP_015676096.1">
    <property type="nucleotide sequence ID" value="NZ_AOGX02000011.1"/>
</dbReference>
<accession>A0A5E8HII9</accession>
<organism evidence="2 3">
    <name type="scientific">Leptospira yanagawae serovar Saopaulo str. Sao Paulo = ATCC 700523</name>
    <dbReference type="NCBI Taxonomy" id="1249483"/>
    <lineage>
        <taxon>Bacteria</taxon>
        <taxon>Pseudomonadati</taxon>
        <taxon>Spirochaetota</taxon>
        <taxon>Spirochaetia</taxon>
        <taxon>Leptospirales</taxon>
        <taxon>Leptospiraceae</taxon>
        <taxon>Leptospira</taxon>
    </lineage>
</organism>
<dbReference type="EMBL" id="AOGX02000011">
    <property type="protein sequence ID" value="EOQ90310.1"/>
    <property type="molecule type" value="Genomic_DNA"/>
</dbReference>
<dbReference type="InterPro" id="IPR049503">
    <property type="entry name" value="AbiJ_NTD4"/>
</dbReference>
<sequence length="288" mass="34360">MKKIRDLFSYREKKKTLNESIQLDTIRDESKNVIWSILFEDFWEEIERDTGRYSKQQSFFYDGRNRWSKEYFKYYWIRILQKPIDEFPDDWGHFYSILRKDFFNSNLFEIFDFLELILKTIDHPFFIKKLVENLNYAFEQENIQFRIIGSNVTSITNDLEISSINETLESEYSAVSKHMDLAISMLFSRNSPDYRNSIKESISGVEAICKIISKKDKATLSDALTLIEKKYRIHPALKLSLEKLYNYTSDEKGIRHSLLSDQEISFNEAKFMLISCSNFINYLKLISK</sequence>
<dbReference type="OrthoDB" id="9786278at2"/>